<evidence type="ECO:0000313" key="4">
    <source>
        <dbReference type="Proteomes" id="UP001519290"/>
    </source>
</evidence>
<feature type="domain" description="J" evidence="2">
    <location>
        <begin position="4"/>
        <end position="65"/>
    </location>
</feature>
<protein>
    <recommendedName>
        <fullName evidence="2">J domain-containing protein</fullName>
    </recommendedName>
</protein>
<comment type="caution">
    <text evidence="3">The sequence shown here is derived from an EMBL/GenBank/DDBJ whole genome shotgun (WGS) entry which is preliminary data.</text>
</comment>
<feature type="transmembrane region" description="Helical" evidence="1">
    <location>
        <begin position="192"/>
        <end position="212"/>
    </location>
</feature>
<dbReference type="InterPro" id="IPR001623">
    <property type="entry name" value="DnaJ_domain"/>
</dbReference>
<dbReference type="RefSeq" id="WP_209902869.1">
    <property type="nucleotide sequence ID" value="NZ_BAAAJW010000027.1"/>
</dbReference>
<name>A0ABS4X2X5_9MICO</name>
<keyword evidence="4" id="KW-1185">Reference proteome</keyword>
<dbReference type="Proteomes" id="UP001519290">
    <property type="component" value="Unassembled WGS sequence"/>
</dbReference>
<accession>A0ABS4X2X5</accession>
<proteinExistence type="predicted"/>
<dbReference type="CDD" id="cd06257">
    <property type="entry name" value="DnaJ"/>
    <property type="match status" value="1"/>
</dbReference>
<organism evidence="3 4">
    <name type="scientific">Brachybacterium sacelli</name>
    <dbReference type="NCBI Taxonomy" id="173364"/>
    <lineage>
        <taxon>Bacteria</taxon>
        <taxon>Bacillati</taxon>
        <taxon>Actinomycetota</taxon>
        <taxon>Actinomycetes</taxon>
        <taxon>Micrococcales</taxon>
        <taxon>Dermabacteraceae</taxon>
        <taxon>Brachybacterium</taxon>
    </lineage>
</organism>
<feature type="transmembrane region" description="Helical" evidence="1">
    <location>
        <begin position="160"/>
        <end position="185"/>
    </location>
</feature>
<dbReference type="PANTHER" id="PTHR44240:SF12">
    <property type="entry name" value="OS06G0716100 PROTEIN"/>
    <property type="match status" value="1"/>
</dbReference>
<evidence type="ECO:0000256" key="1">
    <source>
        <dbReference type="SAM" id="Phobius"/>
    </source>
</evidence>
<dbReference type="SMART" id="SM00271">
    <property type="entry name" value="DnaJ"/>
    <property type="match status" value="1"/>
</dbReference>
<dbReference type="InterPro" id="IPR036869">
    <property type="entry name" value="J_dom_sf"/>
</dbReference>
<evidence type="ECO:0000259" key="2">
    <source>
        <dbReference type="PROSITE" id="PS50076"/>
    </source>
</evidence>
<dbReference type="SUPFAM" id="SSF46565">
    <property type="entry name" value="Chaperone J-domain"/>
    <property type="match status" value="1"/>
</dbReference>
<evidence type="ECO:0000313" key="3">
    <source>
        <dbReference type="EMBL" id="MBP2382800.1"/>
    </source>
</evidence>
<dbReference type="Pfam" id="PF00226">
    <property type="entry name" value="DnaJ"/>
    <property type="match status" value="1"/>
</dbReference>
<dbReference type="InterPro" id="IPR052276">
    <property type="entry name" value="Diphthamide-biosynth_chaperone"/>
</dbReference>
<feature type="transmembrane region" description="Helical" evidence="1">
    <location>
        <begin position="133"/>
        <end position="154"/>
    </location>
</feature>
<dbReference type="PROSITE" id="PS50076">
    <property type="entry name" value="DNAJ_2"/>
    <property type="match status" value="1"/>
</dbReference>
<sequence>MTLTHYDTLGVPRDASRVEITAAFRAQMRALHSDAGGDDQLAKHVSSAYNVLSNASRRAIYDRTLAVQAPSAASAPAKDSKAGRHRVFHPEHTARATSMLEVDPSQWNWHIPADAHSADGGVKAPRRQHVRTILLMLAFVAWALAGAAAATTLGLPLARIGALSTAVALLCGLGAHLVWSVLVIARGILRRWGSIAALLITAAGAFCIHLDAGTPLPMLGSVLCLLASALTTYASFGVVLARVSRDEGIIDSSFITQVGATSLGPRNADIERLLCALTGAFGHRDGVRVILLPDRVTPRPNTSQVRSQVAVVVGRSVHLIAIPPLGADGLEISGSEVISNGLVHRNVVRDEVQALCGLYGRGADVHGYVVPTQLSTASPAVQEVDGISFGSLDQVIDAVGTIADSSLDQPNTLFRHRALESMSLLV</sequence>
<keyword evidence="1" id="KW-0472">Membrane</keyword>
<reference evidence="3 4" key="1">
    <citation type="submission" date="2021-03" db="EMBL/GenBank/DDBJ databases">
        <title>Sequencing the genomes of 1000 actinobacteria strains.</title>
        <authorList>
            <person name="Klenk H.-P."/>
        </authorList>
    </citation>
    <scope>NUCLEOTIDE SEQUENCE [LARGE SCALE GENOMIC DNA]</scope>
    <source>
        <strain evidence="3 4">DSM 14566</strain>
    </source>
</reference>
<dbReference type="Gene3D" id="1.10.287.110">
    <property type="entry name" value="DnaJ domain"/>
    <property type="match status" value="1"/>
</dbReference>
<keyword evidence="1" id="KW-0812">Transmembrane</keyword>
<gene>
    <name evidence="3" type="ORF">JOF43_002757</name>
</gene>
<dbReference type="PANTHER" id="PTHR44240">
    <property type="entry name" value="DNAJ DOMAIN (PROKARYOTIC HEAT SHOCK PROTEIN)-RELATED"/>
    <property type="match status" value="1"/>
</dbReference>
<keyword evidence="1" id="KW-1133">Transmembrane helix</keyword>
<feature type="transmembrane region" description="Helical" evidence="1">
    <location>
        <begin position="218"/>
        <end position="241"/>
    </location>
</feature>
<dbReference type="EMBL" id="JAGIOD010000001">
    <property type="protein sequence ID" value="MBP2382800.1"/>
    <property type="molecule type" value="Genomic_DNA"/>
</dbReference>